<comment type="subcellular location">
    <subcellularLocation>
        <location evidence="4">Cytoplasm</location>
    </subcellularLocation>
</comment>
<evidence type="ECO:0000259" key="5">
    <source>
        <dbReference type="SMART" id="SM00535"/>
    </source>
</evidence>
<dbReference type="Pfam" id="PF00636">
    <property type="entry name" value="Ribonuclease_3"/>
    <property type="match status" value="1"/>
</dbReference>
<comment type="subunit">
    <text evidence="4">Homodimer.</text>
</comment>
<keyword evidence="4" id="KW-0963">Cytoplasm</keyword>
<dbReference type="PANTHER" id="PTHR34276:SF1">
    <property type="entry name" value="MINI-RIBONUCLEASE 3"/>
    <property type="match status" value="1"/>
</dbReference>
<keyword evidence="4" id="KW-0460">Magnesium</keyword>
<keyword evidence="4" id="KW-0699">rRNA-binding</keyword>
<keyword evidence="3 4" id="KW-0378">Hydrolase</keyword>
<dbReference type="EMBL" id="JBBAXC010000021">
    <property type="protein sequence ID" value="MEI5909173.1"/>
    <property type="molecule type" value="Genomic_DNA"/>
</dbReference>
<dbReference type="RefSeq" id="WP_336588617.1">
    <property type="nucleotide sequence ID" value="NZ_JBBAXC010000021.1"/>
</dbReference>
<dbReference type="Gene3D" id="1.10.1520.10">
    <property type="entry name" value="Ribonuclease III domain"/>
    <property type="match status" value="1"/>
</dbReference>
<proteinExistence type="inferred from homology"/>
<comment type="caution">
    <text evidence="6">The sequence shown here is derived from an EMBL/GenBank/DDBJ whole genome shotgun (WGS) entry which is preliminary data.</text>
</comment>
<evidence type="ECO:0000313" key="6">
    <source>
        <dbReference type="EMBL" id="MEI5909173.1"/>
    </source>
</evidence>
<evidence type="ECO:0000256" key="1">
    <source>
        <dbReference type="ARBA" id="ARBA00022722"/>
    </source>
</evidence>
<keyword evidence="4" id="KW-0690">Ribosome biogenesis</keyword>
<dbReference type="InterPro" id="IPR036389">
    <property type="entry name" value="RNase_III_sf"/>
</dbReference>
<evidence type="ECO:0000313" key="7">
    <source>
        <dbReference type="Proteomes" id="UP001312865"/>
    </source>
</evidence>
<protein>
    <recommendedName>
        <fullName evidence="4">Mini-ribonuclease 3</fullName>
        <shortName evidence="4">Mini-3</shortName>
        <shortName evidence="4">Mini-RNase 3</shortName>
        <ecNumber evidence="4">3.1.26.-</ecNumber>
    </recommendedName>
    <alternativeName>
        <fullName evidence="4">Mini-RNase III</fullName>
        <shortName evidence="4">Mini-III</shortName>
    </alternativeName>
</protein>
<organism evidence="6 7">
    <name type="scientific">Bacillus spongiae</name>
    <dbReference type="NCBI Taxonomy" id="2683610"/>
    <lineage>
        <taxon>Bacteria</taxon>
        <taxon>Bacillati</taxon>
        <taxon>Bacillota</taxon>
        <taxon>Bacilli</taxon>
        <taxon>Bacillales</taxon>
        <taxon>Bacillaceae</taxon>
        <taxon>Bacillus</taxon>
    </lineage>
</organism>
<dbReference type="SMART" id="SM00535">
    <property type="entry name" value="RIBOc"/>
    <property type="match status" value="1"/>
</dbReference>
<keyword evidence="4" id="KW-0694">RNA-binding</keyword>
<comment type="cofactor">
    <cofactor evidence="4">
        <name>Mg(2+)</name>
        <dbReference type="ChEBI" id="CHEBI:18420"/>
    </cofactor>
</comment>
<accession>A0ABU8HJA9</accession>
<dbReference type="InterPro" id="IPR008226">
    <property type="entry name" value="Mini3_fam"/>
</dbReference>
<dbReference type="HAMAP" id="MF_01468">
    <property type="entry name" value="RNase_Mini_III"/>
    <property type="match status" value="1"/>
</dbReference>
<dbReference type="PANTHER" id="PTHR34276">
    <property type="entry name" value="MINI-RIBONUCLEASE 3"/>
    <property type="match status" value="1"/>
</dbReference>
<sequence>MLFEETHKNAKQMNALALAYMGDAVYEMYVRRYLLERGKVKPNLLHREATKFVSAKAQATILKELLENDALTEEELSVMRRGRNAKSGSIPKNTDVQTYRYSSAFEAVIGYLYLLNRIDRIEELMTNILKDVGVKKGGAI</sequence>
<keyword evidence="2 4" id="KW-0255">Endonuclease</keyword>
<reference evidence="6 7" key="1">
    <citation type="journal article" date="2018" name="J. Microbiol.">
        <title>Bacillus spongiae sp. nov., isolated from sponge of Jeju Island.</title>
        <authorList>
            <person name="Lee G.E."/>
            <person name="Im W.T."/>
            <person name="Park J.S."/>
        </authorList>
    </citation>
    <scope>NUCLEOTIDE SEQUENCE [LARGE SCALE GENOMIC DNA]</scope>
    <source>
        <strain evidence="6 7">135PIL107-10</strain>
    </source>
</reference>
<feature type="active site" evidence="4">
    <location>
        <position position="23"/>
    </location>
</feature>
<evidence type="ECO:0000256" key="3">
    <source>
        <dbReference type="ARBA" id="ARBA00022801"/>
    </source>
</evidence>
<dbReference type="PIRSF" id="PIRSF005520">
    <property type="entry name" value="UCP005520"/>
    <property type="match status" value="1"/>
</dbReference>
<feature type="domain" description="RNase III" evidence="5">
    <location>
        <begin position="1"/>
        <end position="137"/>
    </location>
</feature>
<dbReference type="EC" id="3.1.26.-" evidence="4"/>
<dbReference type="CDD" id="cd00593">
    <property type="entry name" value="RIBOc"/>
    <property type="match status" value="1"/>
</dbReference>
<gene>
    <name evidence="4" type="primary">mrnC</name>
    <name evidence="6" type="ORF">WAK64_19165</name>
</gene>
<dbReference type="SUPFAM" id="SSF69065">
    <property type="entry name" value="RNase III domain-like"/>
    <property type="match status" value="1"/>
</dbReference>
<evidence type="ECO:0000256" key="4">
    <source>
        <dbReference type="HAMAP-Rule" id="MF_01468"/>
    </source>
</evidence>
<keyword evidence="7" id="KW-1185">Reference proteome</keyword>
<evidence type="ECO:0000256" key="2">
    <source>
        <dbReference type="ARBA" id="ARBA00022759"/>
    </source>
</evidence>
<comment type="similarity">
    <text evidence="4">Belongs to the MrnC RNase family.</text>
</comment>
<comment type="function">
    <text evidence="4">Involved in correct processing of both the 5' and 3' ends of 23S rRNA precursor. Processes 30S rRNA precursor transcript even in absence of ribonuclease 3 (Rnc); Rnc processes 30S rRNA into smaller rRNA precursors.</text>
</comment>
<dbReference type="InterPro" id="IPR000999">
    <property type="entry name" value="RNase_III_dom"/>
</dbReference>
<dbReference type="Proteomes" id="UP001312865">
    <property type="component" value="Unassembled WGS sequence"/>
</dbReference>
<keyword evidence="4" id="KW-0698">rRNA processing</keyword>
<keyword evidence="1 4" id="KW-0540">Nuclease</keyword>
<name>A0ABU8HJA9_9BACI</name>